<dbReference type="EC" id="2.4.1.-" evidence="2"/>
<sequence length="382" mass="41070">MRGQVLLVTGEYPPLRGGVGAYTQRLGAALGELGWSVAVATRPLPHRADEFPPVRDEVPGWDIGSLVRWTRRVRQREPASLLHLHYQAGAFALRGAPLLLPLLARPLPVVTTFHDLRVPYLFPKAGPVRQLALRLLARTSAAVVVTNPKDERVVRRWGVASARLWRIPIGSNLPAPRDPQAARQRLGLSPAQPFVAFFGFRQPEKGLETLLAALASLPEPRPLVVLVGGERPDTDETRAVPAAGLAAARALPVLDLGYRPAPEVADLLAAADLVVLPFRQGASLRNGTLIGALACGAAVLTTAPPDPAQLLPLRDGEHLRLVPPGDPVALAAALAELLADAARRERLRAGARAIAPVFAWEQIAARHDQLYRLVLARAAARR</sequence>
<gene>
    <name evidence="2" type="ordered locus">trd_1594</name>
</gene>
<dbReference type="SUPFAM" id="SSF53756">
    <property type="entry name" value="UDP-Glycosyltransferase/glycogen phosphorylase"/>
    <property type="match status" value="1"/>
</dbReference>
<dbReference type="EMBL" id="CP001275">
    <property type="protein sequence ID" value="ACM04839.1"/>
    <property type="molecule type" value="Genomic_DNA"/>
</dbReference>
<dbReference type="HOGENOM" id="CLU_009583_41_0_0"/>
<dbReference type="Pfam" id="PF13579">
    <property type="entry name" value="Glyco_trans_4_4"/>
    <property type="match status" value="1"/>
</dbReference>
<dbReference type="STRING" id="309801.trd_1594"/>
<name>B9L0A1_THERP</name>
<dbReference type="AlphaFoldDB" id="B9L0A1"/>
<evidence type="ECO:0000313" key="2">
    <source>
        <dbReference type="EMBL" id="ACM04839.1"/>
    </source>
</evidence>
<dbReference type="InterPro" id="IPR028098">
    <property type="entry name" value="Glyco_trans_4-like_N"/>
</dbReference>
<dbReference type="Pfam" id="PF13692">
    <property type="entry name" value="Glyco_trans_1_4"/>
    <property type="match status" value="1"/>
</dbReference>
<dbReference type="CAZy" id="GT4">
    <property type="family name" value="Glycosyltransferase Family 4"/>
</dbReference>
<dbReference type="CDD" id="cd03801">
    <property type="entry name" value="GT4_PimA-like"/>
    <property type="match status" value="1"/>
</dbReference>
<proteinExistence type="predicted"/>
<keyword evidence="2" id="KW-0328">Glycosyltransferase</keyword>
<dbReference type="PANTHER" id="PTHR12526:SF638">
    <property type="entry name" value="SPORE COAT PROTEIN SA"/>
    <property type="match status" value="1"/>
</dbReference>
<dbReference type="OrthoDB" id="9806653at2"/>
<protein>
    <submittedName>
        <fullName evidence="2">Glycosyl transferase, group 1 family protein</fullName>
        <ecNumber evidence="2">2.4.1.-</ecNumber>
    </submittedName>
</protein>
<reference evidence="2 3" key="1">
    <citation type="journal article" date="2009" name="PLoS ONE">
        <title>Complete genome sequence of the aerobic CO-oxidizing thermophile Thermomicrobium roseum.</title>
        <authorList>
            <person name="Wu D."/>
            <person name="Raymond J."/>
            <person name="Wu M."/>
            <person name="Chatterji S."/>
            <person name="Ren Q."/>
            <person name="Graham J.E."/>
            <person name="Bryant D.A."/>
            <person name="Robb F."/>
            <person name="Colman A."/>
            <person name="Tallon L.J."/>
            <person name="Badger J.H."/>
            <person name="Madupu R."/>
            <person name="Ward N.L."/>
            <person name="Eisen J.A."/>
        </authorList>
    </citation>
    <scope>NUCLEOTIDE SEQUENCE [LARGE SCALE GENOMIC DNA]</scope>
    <source>
        <strain evidence="3">ATCC 27502 / DSM 5159 / P-2</strain>
    </source>
</reference>
<dbReference type="Gene3D" id="3.40.50.2000">
    <property type="entry name" value="Glycogen Phosphorylase B"/>
    <property type="match status" value="2"/>
</dbReference>
<organism evidence="2 3">
    <name type="scientific">Thermomicrobium roseum (strain ATCC 27502 / DSM 5159 / P-2)</name>
    <dbReference type="NCBI Taxonomy" id="309801"/>
    <lineage>
        <taxon>Bacteria</taxon>
        <taxon>Pseudomonadati</taxon>
        <taxon>Thermomicrobiota</taxon>
        <taxon>Thermomicrobia</taxon>
        <taxon>Thermomicrobiales</taxon>
        <taxon>Thermomicrobiaceae</taxon>
        <taxon>Thermomicrobium</taxon>
    </lineage>
</organism>
<dbReference type="KEGG" id="tro:trd_1594"/>
<keyword evidence="3" id="KW-1185">Reference proteome</keyword>
<accession>B9L0A1</accession>
<evidence type="ECO:0000259" key="1">
    <source>
        <dbReference type="Pfam" id="PF13579"/>
    </source>
</evidence>
<dbReference type="GO" id="GO:0016757">
    <property type="term" value="F:glycosyltransferase activity"/>
    <property type="evidence" value="ECO:0007669"/>
    <property type="project" value="UniProtKB-KW"/>
</dbReference>
<evidence type="ECO:0000313" key="3">
    <source>
        <dbReference type="Proteomes" id="UP000000447"/>
    </source>
</evidence>
<dbReference type="eggNOG" id="COG0438">
    <property type="taxonomic scope" value="Bacteria"/>
</dbReference>
<feature type="domain" description="Glycosyltransferase subfamily 4-like N-terminal" evidence="1">
    <location>
        <begin position="17"/>
        <end position="170"/>
    </location>
</feature>
<dbReference type="Proteomes" id="UP000000447">
    <property type="component" value="Chromosome"/>
</dbReference>
<dbReference type="PANTHER" id="PTHR12526">
    <property type="entry name" value="GLYCOSYLTRANSFERASE"/>
    <property type="match status" value="1"/>
</dbReference>
<keyword evidence="2" id="KW-0808">Transferase</keyword>
<dbReference type="RefSeq" id="WP_015922539.1">
    <property type="nucleotide sequence ID" value="NC_011959.1"/>
</dbReference>